<reference evidence="1 2" key="1">
    <citation type="submission" date="2018-03" db="EMBL/GenBank/DDBJ databases">
        <title>Genomic Encyclopedia of Archaeal and Bacterial Type Strains, Phase II (KMG-II): from individual species to whole genera.</title>
        <authorList>
            <person name="Goeker M."/>
        </authorList>
    </citation>
    <scope>NUCLEOTIDE SEQUENCE [LARGE SCALE GENOMIC DNA]</scope>
    <source>
        <strain evidence="1 2">DSM 44720</strain>
    </source>
</reference>
<dbReference type="Proteomes" id="UP000239494">
    <property type="component" value="Unassembled WGS sequence"/>
</dbReference>
<comment type="caution">
    <text evidence="1">The sequence shown here is derived from an EMBL/GenBank/DDBJ whole genome shotgun (WGS) entry which is preliminary data.</text>
</comment>
<proteinExistence type="predicted"/>
<protein>
    <submittedName>
        <fullName evidence="1">Uncharacterized protein</fullName>
    </submittedName>
</protein>
<evidence type="ECO:0000313" key="1">
    <source>
        <dbReference type="EMBL" id="PRY35368.1"/>
    </source>
</evidence>
<accession>A0A2T0SPN2</accession>
<keyword evidence="2" id="KW-1185">Reference proteome</keyword>
<name>A0A2T0SPN2_9PSEU</name>
<sequence length="123" mass="13488">MTAIKRPLCPASVSAEPSHFHTLGSSRHECIQRAHEPSSQHLCMCGHRWTGGPDLPEVRVVRVRPGDVLVLAYADPITPDDARRASELLKAEFPGHRAVITSRAELLVVRPDEADLIEEGKAP</sequence>
<evidence type="ECO:0000313" key="2">
    <source>
        <dbReference type="Proteomes" id="UP000239494"/>
    </source>
</evidence>
<organism evidence="1 2">
    <name type="scientific">Umezawaea tangerina</name>
    <dbReference type="NCBI Taxonomy" id="84725"/>
    <lineage>
        <taxon>Bacteria</taxon>
        <taxon>Bacillati</taxon>
        <taxon>Actinomycetota</taxon>
        <taxon>Actinomycetes</taxon>
        <taxon>Pseudonocardiales</taxon>
        <taxon>Pseudonocardiaceae</taxon>
        <taxon>Umezawaea</taxon>
    </lineage>
</organism>
<dbReference type="EMBL" id="PVTF01000014">
    <property type="protein sequence ID" value="PRY35368.1"/>
    <property type="molecule type" value="Genomic_DNA"/>
</dbReference>
<gene>
    <name evidence="1" type="ORF">CLV43_114286</name>
</gene>
<dbReference type="AlphaFoldDB" id="A0A2T0SPN2"/>